<evidence type="ECO:0000259" key="9">
    <source>
        <dbReference type="Pfam" id="PF05201"/>
    </source>
</evidence>
<dbReference type="GO" id="GO:0019353">
    <property type="term" value="P:protoporphyrinogen IX biosynthetic process from glutamate"/>
    <property type="evidence" value="ECO:0007669"/>
    <property type="project" value="TreeGrafter"/>
</dbReference>
<dbReference type="Pfam" id="PF01488">
    <property type="entry name" value="Shikimate_DH"/>
    <property type="match status" value="1"/>
</dbReference>
<dbReference type="RefSeq" id="WP_186871802.1">
    <property type="nucleotide sequence ID" value="NZ_JACOOR010000003.1"/>
</dbReference>
<dbReference type="SUPFAM" id="SSF69742">
    <property type="entry name" value="Glutamyl tRNA-reductase catalytic, N-terminal domain"/>
    <property type="match status" value="1"/>
</dbReference>
<dbReference type="InterPro" id="IPR015895">
    <property type="entry name" value="4pyrrol_synth_GluRdtase_N"/>
</dbReference>
<feature type="site" description="Important for activity" evidence="4 7">
    <location>
        <position position="105"/>
    </location>
</feature>
<comment type="pathway">
    <text evidence="4">Porphyrin-containing compound metabolism; protoporphyrin-IX biosynthesis; 5-aminolevulinate from L-glutamyl-tRNA(Glu): step 1/2.</text>
</comment>
<dbReference type="FunFam" id="3.30.460.30:FF:000001">
    <property type="entry name" value="Glutamyl-tRNA reductase"/>
    <property type="match status" value="1"/>
</dbReference>
<dbReference type="PANTHER" id="PTHR43013">
    <property type="entry name" value="GLUTAMYL-TRNA REDUCTASE"/>
    <property type="match status" value="1"/>
</dbReference>
<dbReference type="Pfam" id="PF05201">
    <property type="entry name" value="GlutR_N"/>
    <property type="match status" value="1"/>
</dbReference>
<dbReference type="InterPro" id="IPR036291">
    <property type="entry name" value="NAD(P)-bd_dom_sf"/>
</dbReference>
<evidence type="ECO:0000256" key="3">
    <source>
        <dbReference type="ARBA" id="ARBA00023244"/>
    </source>
</evidence>
<keyword evidence="3 4" id="KW-0627">Porphyrin biosynthesis</keyword>
<comment type="function">
    <text evidence="4">Catalyzes the NADPH-dependent reduction of glutamyl-tRNA(Glu) to glutamate 1-semialdehyde (GSA).</text>
</comment>
<reference evidence="10" key="1">
    <citation type="submission" date="2020-08" db="EMBL/GenBank/DDBJ databases">
        <title>Genome public.</title>
        <authorList>
            <person name="Liu C."/>
            <person name="Sun Q."/>
        </authorList>
    </citation>
    <scope>NUCLEOTIDE SEQUENCE</scope>
    <source>
        <strain evidence="10">NSJ-68</strain>
    </source>
</reference>
<dbReference type="EC" id="1.2.1.70" evidence="4"/>
<dbReference type="AlphaFoldDB" id="A0A923LBC0"/>
<protein>
    <recommendedName>
        <fullName evidence="4">Glutamyl-tRNA reductase</fullName>
        <shortName evidence="4">GluTR</shortName>
        <ecNumber evidence="4">1.2.1.70</ecNumber>
    </recommendedName>
</protein>
<dbReference type="GO" id="GO:0008883">
    <property type="term" value="F:glutamyl-tRNA reductase activity"/>
    <property type="evidence" value="ECO:0007669"/>
    <property type="project" value="UniProtKB-UniRule"/>
</dbReference>
<dbReference type="InterPro" id="IPR018214">
    <property type="entry name" value="GluRdtase_CS"/>
</dbReference>
<evidence type="ECO:0000313" key="10">
    <source>
        <dbReference type="EMBL" id="MBC5659445.1"/>
    </source>
</evidence>
<feature type="binding site" evidence="4 6">
    <location>
        <begin position="49"/>
        <end position="52"/>
    </location>
    <ligand>
        <name>substrate</name>
    </ligand>
</feature>
<evidence type="ECO:0000256" key="6">
    <source>
        <dbReference type="PIRSR" id="PIRSR000445-2"/>
    </source>
</evidence>
<evidence type="ECO:0000256" key="2">
    <source>
        <dbReference type="ARBA" id="ARBA00023002"/>
    </source>
</evidence>
<dbReference type="GO" id="GO:0050661">
    <property type="term" value="F:NADP binding"/>
    <property type="evidence" value="ECO:0007669"/>
    <property type="project" value="InterPro"/>
</dbReference>
<feature type="binding site" evidence="4 6">
    <location>
        <position position="126"/>
    </location>
    <ligand>
        <name>substrate</name>
    </ligand>
</feature>
<name>A0A923LBC0_9FIRM</name>
<accession>A0A923LBC0</accession>
<dbReference type="Gene3D" id="3.30.460.30">
    <property type="entry name" value="Glutamyl-tRNA reductase, N-terminal domain"/>
    <property type="match status" value="1"/>
</dbReference>
<feature type="domain" description="Glutamyl-tRNA reductase N-terminal" evidence="9">
    <location>
        <begin position="6"/>
        <end position="162"/>
    </location>
</feature>
<feature type="domain" description="Quinate/shikimate 5-dehydrogenase/glutamyl-tRNA reductase" evidence="8">
    <location>
        <begin position="179"/>
        <end position="312"/>
    </location>
</feature>
<feature type="binding site" evidence="4 6">
    <location>
        <position position="115"/>
    </location>
    <ligand>
        <name>substrate</name>
    </ligand>
</feature>
<dbReference type="CDD" id="cd05213">
    <property type="entry name" value="NAD_bind_Glutamyl_tRNA_reduct"/>
    <property type="match status" value="1"/>
</dbReference>
<keyword evidence="11" id="KW-1185">Reference proteome</keyword>
<comment type="similarity">
    <text evidence="4">Belongs to the glutamyl-tRNA reductase family.</text>
</comment>
<dbReference type="InterPro" id="IPR000343">
    <property type="entry name" value="4pyrrol_synth_GluRdtase"/>
</dbReference>
<evidence type="ECO:0000256" key="4">
    <source>
        <dbReference type="HAMAP-Rule" id="MF_00087"/>
    </source>
</evidence>
<evidence type="ECO:0000313" key="11">
    <source>
        <dbReference type="Proteomes" id="UP000649345"/>
    </source>
</evidence>
<gene>
    <name evidence="4 10" type="primary">hemA</name>
    <name evidence="10" type="ORF">H8S44_06640</name>
</gene>
<comment type="caution">
    <text evidence="10">The sequence shown here is derived from an EMBL/GenBank/DDBJ whole genome shotgun (WGS) entry which is preliminary data.</text>
</comment>
<dbReference type="InterPro" id="IPR006151">
    <property type="entry name" value="Shikm_DH/Glu-tRNA_Rdtase"/>
</dbReference>
<comment type="domain">
    <text evidence="4">Possesses an unusual extended V-shaped dimeric structure with each monomer consisting of three distinct domains arranged along a curved 'spinal' alpha-helix. The N-terminal catalytic domain specifically recognizes the glutamate moiety of the substrate. The second domain is the NADPH-binding domain, and the third C-terminal domain is responsible for dimerization.</text>
</comment>
<proteinExistence type="inferred from homology"/>
<evidence type="ECO:0000259" key="8">
    <source>
        <dbReference type="Pfam" id="PF01488"/>
    </source>
</evidence>
<organism evidence="10 11">
    <name type="scientific">Anaerosacchariphilus hominis</name>
    <dbReference type="NCBI Taxonomy" id="2763017"/>
    <lineage>
        <taxon>Bacteria</taxon>
        <taxon>Bacillati</taxon>
        <taxon>Bacillota</taxon>
        <taxon>Clostridia</taxon>
        <taxon>Lachnospirales</taxon>
        <taxon>Lachnospiraceae</taxon>
        <taxon>Anaerosacchariphilus</taxon>
    </lineage>
</organism>
<dbReference type="PANTHER" id="PTHR43013:SF1">
    <property type="entry name" value="GLUTAMYL-TRNA REDUCTASE"/>
    <property type="match status" value="1"/>
</dbReference>
<dbReference type="InterPro" id="IPR036343">
    <property type="entry name" value="GluRdtase_N_sf"/>
</dbReference>
<evidence type="ECO:0000256" key="5">
    <source>
        <dbReference type="PIRSR" id="PIRSR000445-1"/>
    </source>
</evidence>
<dbReference type="NCBIfam" id="TIGR01035">
    <property type="entry name" value="hemA"/>
    <property type="match status" value="1"/>
</dbReference>
<dbReference type="EMBL" id="JACOOR010000003">
    <property type="protein sequence ID" value="MBC5659445.1"/>
    <property type="molecule type" value="Genomic_DNA"/>
</dbReference>
<dbReference type="Proteomes" id="UP000649345">
    <property type="component" value="Unassembled WGS sequence"/>
</dbReference>
<comment type="subunit">
    <text evidence="4">Homodimer.</text>
</comment>
<dbReference type="HAMAP" id="MF_00087">
    <property type="entry name" value="Glu_tRNA_reductase"/>
    <property type="match status" value="1"/>
</dbReference>
<feature type="binding site" evidence="4">
    <location>
        <begin position="197"/>
        <end position="202"/>
    </location>
    <ligand>
        <name>NADP(+)</name>
        <dbReference type="ChEBI" id="CHEBI:58349"/>
    </ligand>
</feature>
<comment type="miscellaneous">
    <text evidence="4">During catalysis, the active site Cys acts as a nucleophile attacking the alpha-carbonyl group of tRNA-bound glutamate with the formation of a thioester intermediate between enzyme and glutamate, and the concomitant release of tRNA(Glu). The thioester intermediate is finally reduced by direct hydride transfer from NADPH, to form the product GSA.</text>
</comment>
<comment type="catalytic activity">
    <reaction evidence="4">
        <text>(S)-4-amino-5-oxopentanoate + tRNA(Glu) + NADP(+) = L-glutamyl-tRNA(Glu) + NADPH + H(+)</text>
        <dbReference type="Rhea" id="RHEA:12344"/>
        <dbReference type="Rhea" id="RHEA-COMP:9663"/>
        <dbReference type="Rhea" id="RHEA-COMP:9680"/>
        <dbReference type="ChEBI" id="CHEBI:15378"/>
        <dbReference type="ChEBI" id="CHEBI:57501"/>
        <dbReference type="ChEBI" id="CHEBI:57783"/>
        <dbReference type="ChEBI" id="CHEBI:58349"/>
        <dbReference type="ChEBI" id="CHEBI:78442"/>
        <dbReference type="ChEBI" id="CHEBI:78520"/>
        <dbReference type="EC" id="1.2.1.70"/>
    </reaction>
</comment>
<keyword evidence="2 4" id="KW-0560">Oxidoreductase</keyword>
<dbReference type="PROSITE" id="PS00747">
    <property type="entry name" value="GLUTR"/>
    <property type="match status" value="1"/>
</dbReference>
<sequence>MSIRLISISHKTAPLEVRELFAFTKEKQAELGKILIDEGGAAESVIIATCNRTEIYTYFDKKQDKKKNVFTSLQELILRESGAAAVKEDVSDYLRFYQDRKAVNHLFSVTAGLDSMVVGEDQILGQVKHAYALAQEAGNSGKYLNTLFRYAVTCSKKIKTDTDLSKISVSTATLAVKAAEEAFGGSLEGKNVMVIGGTGQIGGIVLKNLYSLKGLNIYSTIRNVTMTHDAHIKSETNTLIDYKERYDYIDAMDVVISATASPHYTLTGTKVKERMTTDKTRVFVDLAVPVDIEETIAEFPHTFFYNMDDFEELAEANNRAKKEAVCQAGEILEEFEEDFMRWMIFQQAVPRMQEVKHWMEEEAEKKGFGKAIDKLFYRIRENASPEELEAFVENLREPEK</sequence>
<dbReference type="PIRSF" id="PIRSF000445">
    <property type="entry name" value="4pyrrol_synth_GluRdtase"/>
    <property type="match status" value="1"/>
</dbReference>
<dbReference type="SUPFAM" id="SSF51735">
    <property type="entry name" value="NAD(P)-binding Rossmann-fold domains"/>
    <property type="match status" value="1"/>
</dbReference>
<dbReference type="Gene3D" id="3.40.50.720">
    <property type="entry name" value="NAD(P)-binding Rossmann-like Domain"/>
    <property type="match status" value="1"/>
</dbReference>
<evidence type="ECO:0000256" key="7">
    <source>
        <dbReference type="PIRSR" id="PIRSR000445-4"/>
    </source>
</evidence>
<keyword evidence="1 4" id="KW-0521">NADP</keyword>
<feature type="binding site" evidence="4 6">
    <location>
        <begin position="120"/>
        <end position="122"/>
    </location>
    <ligand>
        <name>substrate</name>
    </ligand>
</feature>
<feature type="active site" description="Nucleophile" evidence="4 5">
    <location>
        <position position="50"/>
    </location>
</feature>
<evidence type="ECO:0000256" key="1">
    <source>
        <dbReference type="ARBA" id="ARBA00022857"/>
    </source>
</evidence>